<keyword evidence="16" id="KW-0234">DNA repair</keyword>
<dbReference type="GO" id="GO:0003910">
    <property type="term" value="F:DNA ligase (ATP) activity"/>
    <property type="evidence" value="ECO:0007669"/>
    <property type="project" value="UniProtKB-EC"/>
</dbReference>
<comment type="caution">
    <text evidence="22">The sequence shown here is derived from an EMBL/GenBank/DDBJ whole genome shotgun (WGS) entry which is preliminary data.</text>
</comment>
<feature type="domain" description="ATP-dependent DNA ligase family profile" evidence="21">
    <location>
        <begin position="298"/>
        <end position="389"/>
    </location>
</feature>
<comment type="cofactor">
    <cofactor evidence="1">
        <name>Mn(2+)</name>
        <dbReference type="ChEBI" id="CHEBI:29035"/>
    </cofactor>
</comment>
<keyword evidence="8" id="KW-0547">Nucleotide-binding</keyword>
<dbReference type="PANTHER" id="PTHR42705:SF2">
    <property type="entry name" value="BIFUNCTIONAL NON-HOMOLOGOUS END JOINING PROTEIN LIGD"/>
    <property type="match status" value="1"/>
</dbReference>
<dbReference type="Gene3D" id="3.90.920.10">
    <property type="entry name" value="DNA primase, PRIM domain"/>
    <property type="match status" value="1"/>
</dbReference>
<dbReference type="SUPFAM" id="SSF50249">
    <property type="entry name" value="Nucleic acid-binding proteins"/>
    <property type="match status" value="1"/>
</dbReference>
<evidence type="ECO:0000256" key="6">
    <source>
        <dbReference type="ARBA" id="ARBA00022722"/>
    </source>
</evidence>
<keyword evidence="4" id="KW-0808">Transferase</keyword>
<dbReference type="Pfam" id="PF13298">
    <property type="entry name" value="LigD_N"/>
    <property type="match status" value="1"/>
</dbReference>
<dbReference type="EC" id="6.5.1.1" evidence="2"/>
<evidence type="ECO:0000256" key="1">
    <source>
        <dbReference type="ARBA" id="ARBA00001936"/>
    </source>
</evidence>
<keyword evidence="7" id="KW-0479">Metal-binding</keyword>
<dbReference type="GO" id="GO:0005524">
    <property type="term" value="F:ATP binding"/>
    <property type="evidence" value="ECO:0007669"/>
    <property type="project" value="UniProtKB-KW"/>
</dbReference>
<keyword evidence="6" id="KW-0540">Nuclease</keyword>
<evidence type="ECO:0000259" key="21">
    <source>
        <dbReference type="PROSITE" id="PS50160"/>
    </source>
</evidence>
<dbReference type="Gene3D" id="2.40.50.140">
    <property type="entry name" value="Nucleic acid-binding proteins"/>
    <property type="match status" value="1"/>
</dbReference>
<evidence type="ECO:0000256" key="16">
    <source>
        <dbReference type="ARBA" id="ARBA00023204"/>
    </source>
</evidence>
<keyword evidence="3 22" id="KW-0436">Ligase</keyword>
<dbReference type="NCBIfam" id="TIGR02778">
    <property type="entry name" value="ligD_pol"/>
    <property type="match status" value="1"/>
</dbReference>
<dbReference type="CDD" id="cd07971">
    <property type="entry name" value="OBF_DNA_ligase_LigD"/>
    <property type="match status" value="1"/>
</dbReference>
<evidence type="ECO:0000313" key="22">
    <source>
        <dbReference type="EMBL" id="MBR0554009.1"/>
    </source>
</evidence>
<evidence type="ECO:0000256" key="7">
    <source>
        <dbReference type="ARBA" id="ARBA00022723"/>
    </source>
</evidence>
<dbReference type="InterPro" id="IPR033651">
    <property type="entry name" value="PaeLigD_Pol-like"/>
</dbReference>
<evidence type="ECO:0000256" key="20">
    <source>
        <dbReference type="ARBA" id="ARBA00034003"/>
    </source>
</evidence>
<accession>A0A8T4INU5</accession>
<keyword evidence="14" id="KW-0238">DNA-binding</keyword>
<dbReference type="InterPro" id="IPR052171">
    <property type="entry name" value="NHEJ_LigD"/>
</dbReference>
<organism evidence="22 23">
    <name type="scientific">Stakelama marina</name>
    <dbReference type="NCBI Taxonomy" id="2826939"/>
    <lineage>
        <taxon>Bacteria</taxon>
        <taxon>Pseudomonadati</taxon>
        <taxon>Pseudomonadota</taxon>
        <taxon>Alphaproteobacteria</taxon>
        <taxon>Sphingomonadales</taxon>
        <taxon>Sphingomonadaceae</taxon>
        <taxon>Stakelama</taxon>
    </lineage>
</organism>
<dbReference type="InterPro" id="IPR012310">
    <property type="entry name" value="DNA_ligase_ATP-dep_cent"/>
</dbReference>
<evidence type="ECO:0000256" key="12">
    <source>
        <dbReference type="ARBA" id="ARBA00022840"/>
    </source>
</evidence>
<evidence type="ECO:0000256" key="14">
    <source>
        <dbReference type="ARBA" id="ARBA00023125"/>
    </source>
</evidence>
<dbReference type="GO" id="GO:0004527">
    <property type="term" value="F:exonuclease activity"/>
    <property type="evidence" value="ECO:0007669"/>
    <property type="project" value="UniProtKB-KW"/>
</dbReference>
<dbReference type="NCBIfam" id="TIGR02777">
    <property type="entry name" value="LigD_PE_dom"/>
    <property type="match status" value="1"/>
</dbReference>
<dbReference type="PROSITE" id="PS50160">
    <property type="entry name" value="DNA_LIGASE_A3"/>
    <property type="match status" value="1"/>
</dbReference>
<evidence type="ECO:0000256" key="2">
    <source>
        <dbReference type="ARBA" id="ARBA00012727"/>
    </source>
</evidence>
<dbReference type="AlphaFoldDB" id="A0A8T4INU5"/>
<keyword evidence="12" id="KW-0067">ATP-binding</keyword>
<dbReference type="Proteomes" id="UP000676996">
    <property type="component" value="Unassembled WGS sequence"/>
</dbReference>
<dbReference type="Gene3D" id="3.30.1490.70">
    <property type="match status" value="1"/>
</dbReference>
<evidence type="ECO:0000256" key="3">
    <source>
        <dbReference type="ARBA" id="ARBA00022598"/>
    </source>
</evidence>
<dbReference type="CDD" id="cd07906">
    <property type="entry name" value="Adenylation_DNA_ligase_LigD_LigC"/>
    <property type="match status" value="1"/>
</dbReference>
<name>A0A8T4INU5_9SPHN</name>
<keyword evidence="5" id="KW-0548">Nucleotidyltransferase</keyword>
<dbReference type="GO" id="GO:0003677">
    <property type="term" value="F:DNA binding"/>
    <property type="evidence" value="ECO:0007669"/>
    <property type="project" value="UniProtKB-KW"/>
</dbReference>
<evidence type="ECO:0000256" key="4">
    <source>
        <dbReference type="ARBA" id="ARBA00022679"/>
    </source>
</evidence>
<dbReference type="InterPro" id="IPR012340">
    <property type="entry name" value="NA-bd_OB-fold"/>
</dbReference>
<dbReference type="RefSeq" id="WP_284055259.1">
    <property type="nucleotide sequence ID" value="NZ_JAGRQC010000007.1"/>
</dbReference>
<reference evidence="22" key="1">
    <citation type="submission" date="2021-04" db="EMBL/GenBank/DDBJ databases">
        <title>Ouciella asimina sp. nov., isolated from the surface seawater in the hydrothermal field of Okinawa Trough.</title>
        <authorList>
            <person name="Shuang W."/>
        </authorList>
    </citation>
    <scope>NUCLEOTIDE SEQUENCE</scope>
    <source>
        <strain evidence="22">LXI357</strain>
    </source>
</reference>
<dbReference type="GO" id="GO:0006281">
    <property type="term" value="P:DNA repair"/>
    <property type="evidence" value="ECO:0007669"/>
    <property type="project" value="UniProtKB-KW"/>
</dbReference>
<dbReference type="InterPro" id="IPR014143">
    <property type="entry name" value="NHEJ_ligase_prk"/>
</dbReference>
<keyword evidence="23" id="KW-1185">Reference proteome</keyword>
<dbReference type="CDD" id="cd04862">
    <property type="entry name" value="PaeLigD_Pol_like"/>
    <property type="match status" value="1"/>
</dbReference>
<dbReference type="Gene3D" id="3.30.470.30">
    <property type="entry name" value="DNA ligase/mRNA capping enzyme"/>
    <property type="match status" value="1"/>
</dbReference>
<evidence type="ECO:0000256" key="18">
    <source>
        <dbReference type="ARBA" id="ARBA00023268"/>
    </source>
</evidence>
<evidence type="ECO:0000256" key="15">
    <source>
        <dbReference type="ARBA" id="ARBA00023172"/>
    </source>
</evidence>
<keyword evidence="17" id="KW-0464">Manganese</keyword>
<dbReference type="EMBL" id="JAGRQC010000007">
    <property type="protein sequence ID" value="MBR0554009.1"/>
    <property type="molecule type" value="Genomic_DNA"/>
</dbReference>
<keyword evidence="13" id="KW-0239">DNA-directed DNA polymerase</keyword>
<dbReference type="GO" id="GO:0006310">
    <property type="term" value="P:DNA recombination"/>
    <property type="evidence" value="ECO:0007669"/>
    <property type="project" value="UniProtKB-KW"/>
</dbReference>
<dbReference type="InterPro" id="IPR012309">
    <property type="entry name" value="DNA_ligase_ATP-dep_C"/>
</dbReference>
<evidence type="ECO:0000256" key="19">
    <source>
        <dbReference type="ARBA" id="ARBA00029943"/>
    </source>
</evidence>
<evidence type="ECO:0000256" key="8">
    <source>
        <dbReference type="ARBA" id="ARBA00022741"/>
    </source>
</evidence>
<proteinExistence type="predicted"/>
<evidence type="ECO:0000256" key="11">
    <source>
        <dbReference type="ARBA" id="ARBA00022839"/>
    </source>
</evidence>
<evidence type="ECO:0000256" key="10">
    <source>
        <dbReference type="ARBA" id="ARBA00022801"/>
    </source>
</evidence>
<comment type="catalytic activity">
    <reaction evidence="20">
        <text>ATP + (deoxyribonucleotide)n-3'-hydroxyl + 5'-phospho-(deoxyribonucleotide)m = (deoxyribonucleotide)n+m + AMP + diphosphate.</text>
        <dbReference type="EC" id="6.5.1.1"/>
    </reaction>
</comment>
<dbReference type="NCBIfam" id="TIGR02776">
    <property type="entry name" value="NHEJ_ligase_prk"/>
    <property type="match status" value="1"/>
</dbReference>
<protein>
    <recommendedName>
        <fullName evidence="2">DNA ligase (ATP)</fullName>
        <ecNumber evidence="2">6.5.1.1</ecNumber>
    </recommendedName>
    <alternativeName>
        <fullName evidence="19">NHEJ DNA polymerase</fullName>
    </alternativeName>
</protein>
<keyword evidence="9" id="KW-0227">DNA damage</keyword>
<keyword evidence="11" id="KW-0269">Exonuclease</keyword>
<evidence type="ECO:0000256" key="9">
    <source>
        <dbReference type="ARBA" id="ARBA00022763"/>
    </source>
</evidence>
<keyword evidence="15" id="KW-0233">DNA recombination</keyword>
<dbReference type="NCBIfam" id="TIGR02779">
    <property type="entry name" value="NHEJ_ligase_lig"/>
    <property type="match status" value="1"/>
</dbReference>
<dbReference type="PANTHER" id="PTHR42705">
    <property type="entry name" value="BIFUNCTIONAL NON-HOMOLOGOUS END JOINING PROTEIN LIGD"/>
    <property type="match status" value="1"/>
</dbReference>
<dbReference type="InterPro" id="IPR014146">
    <property type="entry name" value="LigD_ligase_dom"/>
</dbReference>
<sequence length="805" mass="88156">MAKSDPLASYNAKRDFAKTAEPAGTLAKGHGNRFIVQKHDATRLHWDFRLEMDGVLKSWAVTRGPSLNPDDKRLAVRTEDHPLDYGSFEGTIPEDQYGGGTVMLWDDGTWAPIKGKSKQDLAKGHLHFVLDGERMKGEWLLIRLKGKKGEKRENWLLRKIDDAEAGGSDTLVETALTSVKTGRTMQEIAEGKKAKTSAKAKSRTVKAPAFEEVQLATLVDEVPAGNQWLHEVKYDGYRALLSIGKGGTRVFTRSGLDWSEKFPGIVEAAGSLSGAALIDGEIVAFKDGRPDFSTLQTAISEGGDMTLFAFDLLSEDGEDLRTLPQVQRKERLEALLAGCDSRIHYADHVLGAGEKLFDAMCREGYEGIVSKRVDAPYRGKRTKNWLKVKCTKRQEFVIVGWSESSAKGRPFASLLLAVNDGDELRYAGRVGTGFDGDTLEALSAKLDRIARKTPPVEVPKAAAKGAHWVTPKLVAEIAFAEFTADDVVRHASFLGLREDKEADEVVTEKPQKARSGAADVGVAISHPDRVIFPDAGITKGELADYYASVAGILLPWAANRPVSLVRCPQGRAKQCFFQKHDAGSFGEAVHHVDITEKDGTTEPYLYIEDAKGLLTCVQMGTIEFHGWGSLVSDVEKPDRMVFDLDPDEGLDFGDVKKAAEDLKAHLAEIGLASFAMLSGGKGVHVVVPLTPEAEWPEVKSFAERFSRALAQAEPDRFTATMSKAKRKGRIFIDWLRNQRGSTAVLPYVARAREAAPVAAPVSWTELKDIDTAKRFTVKDADTLIERSNSRNLAGWGVADQSLPDV</sequence>
<dbReference type="GO" id="GO:0003887">
    <property type="term" value="F:DNA-directed DNA polymerase activity"/>
    <property type="evidence" value="ECO:0007669"/>
    <property type="project" value="UniProtKB-KW"/>
</dbReference>
<gene>
    <name evidence="22" type="primary">ligD</name>
    <name evidence="22" type="ORF">J7S20_16010</name>
</gene>
<dbReference type="Pfam" id="PF21686">
    <property type="entry name" value="LigD_Prim-Pol"/>
    <property type="match status" value="1"/>
</dbReference>
<keyword evidence="10" id="KW-0378">Hydrolase</keyword>
<dbReference type="GO" id="GO:0046872">
    <property type="term" value="F:metal ion binding"/>
    <property type="evidence" value="ECO:0007669"/>
    <property type="project" value="UniProtKB-KW"/>
</dbReference>
<dbReference type="InterPro" id="IPR014144">
    <property type="entry name" value="LigD_PE_domain"/>
</dbReference>
<dbReference type="Pfam" id="PF01068">
    <property type="entry name" value="DNA_ligase_A_M"/>
    <property type="match status" value="1"/>
</dbReference>
<evidence type="ECO:0000256" key="5">
    <source>
        <dbReference type="ARBA" id="ARBA00022695"/>
    </source>
</evidence>
<dbReference type="Pfam" id="PF04679">
    <property type="entry name" value="DNA_ligase_A_C"/>
    <property type="match status" value="1"/>
</dbReference>
<dbReference type="SUPFAM" id="SSF56091">
    <property type="entry name" value="DNA ligase/mRNA capping enzyme, catalytic domain"/>
    <property type="match status" value="1"/>
</dbReference>
<evidence type="ECO:0000313" key="23">
    <source>
        <dbReference type="Proteomes" id="UP000676996"/>
    </source>
</evidence>
<dbReference type="InterPro" id="IPR014145">
    <property type="entry name" value="LigD_pol_dom"/>
</dbReference>
<evidence type="ECO:0000256" key="17">
    <source>
        <dbReference type="ARBA" id="ARBA00023211"/>
    </source>
</evidence>
<evidence type="ECO:0000256" key="13">
    <source>
        <dbReference type="ARBA" id="ARBA00022932"/>
    </source>
</evidence>
<keyword evidence="18" id="KW-0511">Multifunctional enzyme</keyword>